<feature type="transmembrane region" description="Helical" evidence="5">
    <location>
        <begin position="20"/>
        <end position="40"/>
    </location>
</feature>
<dbReference type="OrthoDB" id="191979at2759"/>
<dbReference type="PRINTS" id="PR00081">
    <property type="entry name" value="GDHRDH"/>
</dbReference>
<sequence length="436" mass="48174">MPLPIIAEGFAKGLSAIPYAYTVLKFAPWLLLIYALKMYFGGKSNRSERVMHSKVVMITGGTSGVGAIVARELAQRGAQIVLLTQHELTDFFLVEFIMQMRADTNNELITAEQVDLASLHSIRKFATKWIDNAPPRRLDMIVLCGNTMTPASGKATTTEDGLESNWGINYIANFHLLSILSPALRVQPPDRDVRIIFGSCSSYMGGSLAHVPVPETPKEGAKASKKSKTAAVARPISKGPAFSPSIAYATSKFALITFANAFQKHLDAYQRPDKAPMNARVINVDPGWTRTPGMRRYLTVGSLWGLLAYVVMWPFWWLVLKSPDQGAQSFLFAAMEAEIRQGEGGKLVKECRLVPIMRSEVTDENLQQALWQETEKTIEALETEGAIRRAGKKEERQPMGTVTEELDAEKAAEETQRDVRRPGSRKSKKAAASTVK</sequence>
<feature type="region of interest" description="Disordered" evidence="4">
    <location>
        <begin position="383"/>
        <end position="436"/>
    </location>
</feature>
<evidence type="ECO:0000256" key="4">
    <source>
        <dbReference type="SAM" id="MobiDB-lite"/>
    </source>
</evidence>
<name>A0A9P4NTF8_9PEZI</name>
<accession>A0A9P4NTF8</accession>
<dbReference type="Gene3D" id="3.40.50.720">
    <property type="entry name" value="NAD(P)-binding Rossmann-like Domain"/>
    <property type="match status" value="1"/>
</dbReference>
<evidence type="ECO:0000313" key="7">
    <source>
        <dbReference type="Proteomes" id="UP000800235"/>
    </source>
</evidence>
<comment type="caution">
    <text evidence="6">The sequence shown here is derived from an EMBL/GenBank/DDBJ whole genome shotgun (WGS) entry which is preliminary data.</text>
</comment>
<evidence type="ECO:0000313" key="6">
    <source>
        <dbReference type="EMBL" id="KAF2431073.1"/>
    </source>
</evidence>
<dbReference type="PANTHER" id="PTHR24320:SF285">
    <property type="entry name" value="RETINOL DEHYDROGENASE 14"/>
    <property type="match status" value="1"/>
</dbReference>
<dbReference type="PANTHER" id="PTHR24320">
    <property type="entry name" value="RETINOL DEHYDROGENASE"/>
    <property type="match status" value="1"/>
</dbReference>
<organism evidence="6 7">
    <name type="scientific">Tothia fuscella</name>
    <dbReference type="NCBI Taxonomy" id="1048955"/>
    <lineage>
        <taxon>Eukaryota</taxon>
        <taxon>Fungi</taxon>
        <taxon>Dikarya</taxon>
        <taxon>Ascomycota</taxon>
        <taxon>Pezizomycotina</taxon>
        <taxon>Dothideomycetes</taxon>
        <taxon>Pleosporomycetidae</taxon>
        <taxon>Venturiales</taxon>
        <taxon>Cylindrosympodiaceae</taxon>
        <taxon>Tothia</taxon>
    </lineage>
</organism>
<evidence type="ECO:0000256" key="2">
    <source>
        <dbReference type="ARBA" id="ARBA00022857"/>
    </source>
</evidence>
<dbReference type="InterPro" id="IPR036291">
    <property type="entry name" value="NAD(P)-bd_dom_sf"/>
</dbReference>
<keyword evidence="5" id="KW-0472">Membrane</keyword>
<feature type="transmembrane region" description="Helical" evidence="5">
    <location>
        <begin position="297"/>
        <end position="319"/>
    </location>
</feature>
<comment type="similarity">
    <text evidence="1">Belongs to the short-chain dehydrogenases/reductases (SDR) family.</text>
</comment>
<keyword evidence="5" id="KW-0812">Transmembrane</keyword>
<keyword evidence="3" id="KW-0560">Oxidoreductase</keyword>
<dbReference type="Pfam" id="PF00106">
    <property type="entry name" value="adh_short"/>
    <property type="match status" value="1"/>
</dbReference>
<dbReference type="EMBL" id="MU007034">
    <property type="protein sequence ID" value="KAF2431073.1"/>
    <property type="molecule type" value="Genomic_DNA"/>
</dbReference>
<evidence type="ECO:0000256" key="5">
    <source>
        <dbReference type="SAM" id="Phobius"/>
    </source>
</evidence>
<evidence type="ECO:0000256" key="3">
    <source>
        <dbReference type="ARBA" id="ARBA00023002"/>
    </source>
</evidence>
<gene>
    <name evidence="6" type="ORF">EJ08DRAFT_632757</name>
</gene>
<dbReference type="InterPro" id="IPR020904">
    <property type="entry name" value="Sc_DH/Rdtase_CS"/>
</dbReference>
<dbReference type="InterPro" id="IPR002347">
    <property type="entry name" value="SDR_fam"/>
</dbReference>
<keyword evidence="5" id="KW-1133">Transmembrane helix</keyword>
<feature type="compositionally biased region" description="Basic and acidic residues" evidence="4">
    <location>
        <begin position="408"/>
        <end position="421"/>
    </location>
</feature>
<keyword evidence="7" id="KW-1185">Reference proteome</keyword>
<proteinExistence type="inferred from homology"/>
<dbReference type="GO" id="GO:0016491">
    <property type="term" value="F:oxidoreductase activity"/>
    <property type="evidence" value="ECO:0007669"/>
    <property type="project" value="UniProtKB-KW"/>
</dbReference>
<dbReference type="PROSITE" id="PS00061">
    <property type="entry name" value="ADH_SHORT"/>
    <property type="match status" value="1"/>
</dbReference>
<dbReference type="Proteomes" id="UP000800235">
    <property type="component" value="Unassembled WGS sequence"/>
</dbReference>
<dbReference type="SUPFAM" id="SSF51735">
    <property type="entry name" value="NAD(P)-binding Rossmann-fold domains"/>
    <property type="match status" value="1"/>
</dbReference>
<protein>
    <submittedName>
        <fullName evidence="6">Oxidoreductase-like protein</fullName>
    </submittedName>
</protein>
<reference evidence="6" key="1">
    <citation type="journal article" date="2020" name="Stud. Mycol.">
        <title>101 Dothideomycetes genomes: a test case for predicting lifestyles and emergence of pathogens.</title>
        <authorList>
            <person name="Haridas S."/>
            <person name="Albert R."/>
            <person name="Binder M."/>
            <person name="Bloem J."/>
            <person name="Labutti K."/>
            <person name="Salamov A."/>
            <person name="Andreopoulos B."/>
            <person name="Baker S."/>
            <person name="Barry K."/>
            <person name="Bills G."/>
            <person name="Bluhm B."/>
            <person name="Cannon C."/>
            <person name="Castanera R."/>
            <person name="Culley D."/>
            <person name="Daum C."/>
            <person name="Ezra D."/>
            <person name="Gonzalez J."/>
            <person name="Henrissat B."/>
            <person name="Kuo A."/>
            <person name="Liang C."/>
            <person name="Lipzen A."/>
            <person name="Lutzoni F."/>
            <person name="Magnuson J."/>
            <person name="Mondo S."/>
            <person name="Nolan M."/>
            <person name="Ohm R."/>
            <person name="Pangilinan J."/>
            <person name="Park H.-J."/>
            <person name="Ramirez L."/>
            <person name="Alfaro M."/>
            <person name="Sun H."/>
            <person name="Tritt A."/>
            <person name="Yoshinaga Y."/>
            <person name="Zwiers L.-H."/>
            <person name="Turgeon B."/>
            <person name="Goodwin S."/>
            <person name="Spatafora J."/>
            <person name="Crous P."/>
            <person name="Grigoriev I."/>
        </authorList>
    </citation>
    <scope>NUCLEOTIDE SEQUENCE</scope>
    <source>
        <strain evidence="6">CBS 130266</strain>
    </source>
</reference>
<evidence type="ECO:0000256" key="1">
    <source>
        <dbReference type="ARBA" id="ARBA00006484"/>
    </source>
</evidence>
<keyword evidence="2" id="KW-0521">NADP</keyword>
<dbReference type="AlphaFoldDB" id="A0A9P4NTF8"/>